<dbReference type="RefSeq" id="WP_191171075.1">
    <property type="nucleotide sequence ID" value="NZ_JACXZS010000003.1"/>
</dbReference>
<dbReference type="InterPro" id="IPR045857">
    <property type="entry name" value="O16G_dom_2"/>
</dbReference>
<proteinExistence type="predicted"/>
<dbReference type="EMBL" id="JACXZS010000003">
    <property type="protein sequence ID" value="MBD3941433.1"/>
    <property type="molecule type" value="Genomic_DNA"/>
</dbReference>
<name>A0ABR8NL85_9MICO</name>
<dbReference type="SMART" id="SM00642">
    <property type="entry name" value="Aamy"/>
    <property type="match status" value="1"/>
</dbReference>
<dbReference type="PANTHER" id="PTHR10357:SF210">
    <property type="entry name" value="MALTODEXTRIN GLUCOSIDASE"/>
    <property type="match status" value="1"/>
</dbReference>
<dbReference type="Pfam" id="PF00128">
    <property type="entry name" value="Alpha-amylase"/>
    <property type="match status" value="1"/>
</dbReference>
<dbReference type="CDD" id="cd11338">
    <property type="entry name" value="AmyAc_CMD"/>
    <property type="match status" value="1"/>
</dbReference>
<dbReference type="PANTHER" id="PTHR10357">
    <property type="entry name" value="ALPHA-AMYLASE FAMILY MEMBER"/>
    <property type="match status" value="1"/>
</dbReference>
<evidence type="ECO:0000313" key="5">
    <source>
        <dbReference type="Proteomes" id="UP000598426"/>
    </source>
</evidence>
<gene>
    <name evidence="4" type="ORF">IF188_06945</name>
</gene>
<dbReference type="Gene3D" id="3.90.400.10">
    <property type="entry name" value="Oligo-1,6-glucosidase, Domain 2"/>
    <property type="match status" value="1"/>
</dbReference>
<keyword evidence="2" id="KW-0326">Glycosidase</keyword>
<dbReference type="InterPro" id="IPR017853">
    <property type="entry name" value="GH"/>
</dbReference>
<dbReference type="Proteomes" id="UP000598426">
    <property type="component" value="Unassembled WGS sequence"/>
</dbReference>
<dbReference type="Gene3D" id="3.20.20.80">
    <property type="entry name" value="Glycosidases"/>
    <property type="match status" value="1"/>
</dbReference>
<evidence type="ECO:0000256" key="1">
    <source>
        <dbReference type="ARBA" id="ARBA00022801"/>
    </source>
</evidence>
<comment type="caution">
    <text evidence="4">The sequence shown here is derived from an EMBL/GenBank/DDBJ whole genome shotgun (WGS) entry which is preliminary data.</text>
</comment>
<evidence type="ECO:0000313" key="4">
    <source>
        <dbReference type="EMBL" id="MBD3941433.1"/>
    </source>
</evidence>
<dbReference type="SUPFAM" id="SSF51445">
    <property type="entry name" value="(Trans)glycosidases"/>
    <property type="match status" value="1"/>
</dbReference>
<feature type="domain" description="Glycosyl hydrolase family 13 catalytic" evidence="3">
    <location>
        <begin position="14"/>
        <end position="370"/>
    </location>
</feature>
<dbReference type="GO" id="GO:0016787">
    <property type="term" value="F:hydrolase activity"/>
    <property type="evidence" value="ECO:0007669"/>
    <property type="project" value="UniProtKB-KW"/>
</dbReference>
<reference evidence="4 5" key="1">
    <citation type="submission" date="2020-09" db="EMBL/GenBank/DDBJ databases">
        <title>Isolation and identification of active actinomycetes.</title>
        <authorList>
            <person name="Li X."/>
        </authorList>
    </citation>
    <scope>NUCLEOTIDE SEQUENCE [LARGE SCALE GENOMIC DNA]</scope>
    <source>
        <strain evidence="4 5">NEAU-LLC</strain>
    </source>
</reference>
<evidence type="ECO:0000259" key="3">
    <source>
        <dbReference type="SMART" id="SM00642"/>
    </source>
</evidence>
<organism evidence="4 5">
    <name type="scientific">Microbacterium helvum</name>
    <dbReference type="NCBI Taxonomy" id="2773713"/>
    <lineage>
        <taxon>Bacteria</taxon>
        <taxon>Bacillati</taxon>
        <taxon>Actinomycetota</taxon>
        <taxon>Actinomycetes</taxon>
        <taxon>Micrococcales</taxon>
        <taxon>Microbacteriaceae</taxon>
        <taxon>Microbacterium</taxon>
    </lineage>
</organism>
<evidence type="ECO:0000256" key="2">
    <source>
        <dbReference type="ARBA" id="ARBA00023295"/>
    </source>
</evidence>
<accession>A0ABR8NL85</accession>
<sequence>MPTPDWLADATFYQIFPERFANGDPTLDPPGVEPWNATPTRENFFGGDLAGITEHLDHIVSVGANAIYLTPIFEADTNHRYDAKDYFAVDHRLGDLDAFRRFVDAAHERGVRVVLDAVFNHCGDGHWAFRDVVENEAASEYVNWFSVEGFPVTPHPKPNYRTCSGCYYLPKWNAYNPEVRAHHYSVARYWIEQGIDGWRLDVPYFINHSFWRGFRDVVKDLGDQLYIVAEEWREPEEWLQGDLADGTMNYTLRDLILGFTADSSIDALAFADGMNTLRARIPEGFHSGMLNLLGSHDTERLLTRHRGDVAAALRAYALLFAAEGAPMLYYGDEIGLTGENDPGCRGTMPWDESEWSPQLLEGIRSLSGARSECPALRRGVQEVRAIDDDTVLMIRRAPDGETSVAIVHRGDGARIPILALPDLASDRTWQVVAGDATLAGDGSLMLGTGGVGYLNAFPNEAQQ</sequence>
<dbReference type="InterPro" id="IPR006047">
    <property type="entry name" value="GH13_cat_dom"/>
</dbReference>
<protein>
    <submittedName>
        <fullName evidence="4">Glycoside hydrolase family 13 protein</fullName>
    </submittedName>
</protein>
<keyword evidence="1 4" id="KW-0378">Hydrolase</keyword>
<keyword evidence="5" id="KW-1185">Reference proteome</keyword>